<name>A0A0A2LYX2_9FLAO</name>
<dbReference type="SUPFAM" id="SSF46626">
    <property type="entry name" value="Cytochrome c"/>
    <property type="match status" value="1"/>
</dbReference>
<evidence type="ECO:0000259" key="5">
    <source>
        <dbReference type="PROSITE" id="PS51007"/>
    </source>
</evidence>
<dbReference type="EMBL" id="JRLX01000026">
    <property type="protein sequence ID" value="KGO85169.1"/>
    <property type="molecule type" value="Genomic_DNA"/>
</dbReference>
<dbReference type="PROSITE" id="PS51007">
    <property type="entry name" value="CYTC"/>
    <property type="match status" value="1"/>
</dbReference>
<reference evidence="6 7" key="1">
    <citation type="submission" date="2013-09" db="EMBL/GenBank/DDBJ databases">
        <authorList>
            <person name="Zeng Z."/>
            <person name="Chen C."/>
        </authorList>
    </citation>
    <scope>NUCLEOTIDE SEQUENCE [LARGE SCALE GENOMIC DNA]</scope>
    <source>
        <strain evidence="6 7">WB 3.3-2</strain>
    </source>
</reference>
<dbReference type="Gene3D" id="1.10.760.10">
    <property type="entry name" value="Cytochrome c-like domain"/>
    <property type="match status" value="1"/>
</dbReference>
<evidence type="ECO:0000256" key="4">
    <source>
        <dbReference type="PROSITE-ProRule" id="PRU00433"/>
    </source>
</evidence>
<dbReference type="InterPro" id="IPR009056">
    <property type="entry name" value="Cyt_c-like_dom"/>
</dbReference>
<keyword evidence="3 4" id="KW-0408">Iron</keyword>
<organism evidence="6 7">
    <name type="scientific">Flavobacterium rivuli WB 3.3-2 = DSM 21788</name>
    <dbReference type="NCBI Taxonomy" id="1121895"/>
    <lineage>
        <taxon>Bacteria</taxon>
        <taxon>Pseudomonadati</taxon>
        <taxon>Bacteroidota</taxon>
        <taxon>Flavobacteriia</taxon>
        <taxon>Flavobacteriales</taxon>
        <taxon>Flavobacteriaceae</taxon>
        <taxon>Flavobacterium</taxon>
    </lineage>
</organism>
<dbReference type="Proteomes" id="UP000030152">
    <property type="component" value="Unassembled WGS sequence"/>
</dbReference>
<evidence type="ECO:0000256" key="2">
    <source>
        <dbReference type="ARBA" id="ARBA00022723"/>
    </source>
</evidence>
<feature type="domain" description="Cytochrome c" evidence="5">
    <location>
        <begin position="28"/>
        <end position="115"/>
    </location>
</feature>
<protein>
    <recommendedName>
        <fullName evidence="5">Cytochrome c domain-containing protein</fullName>
    </recommendedName>
</protein>
<dbReference type="OrthoDB" id="9786191at2"/>
<keyword evidence="7" id="KW-1185">Reference proteome</keyword>
<evidence type="ECO:0000256" key="1">
    <source>
        <dbReference type="ARBA" id="ARBA00022617"/>
    </source>
</evidence>
<dbReference type="GO" id="GO:0009055">
    <property type="term" value="F:electron transfer activity"/>
    <property type="evidence" value="ECO:0007669"/>
    <property type="project" value="InterPro"/>
</dbReference>
<dbReference type="PROSITE" id="PS51257">
    <property type="entry name" value="PROKAR_LIPOPROTEIN"/>
    <property type="match status" value="1"/>
</dbReference>
<keyword evidence="2 4" id="KW-0479">Metal-binding</keyword>
<dbReference type="AlphaFoldDB" id="A0A0A2LYX2"/>
<proteinExistence type="predicted"/>
<dbReference type="InterPro" id="IPR036909">
    <property type="entry name" value="Cyt_c-like_dom_sf"/>
</dbReference>
<gene>
    <name evidence="6" type="ORF">Q765_17535</name>
</gene>
<dbReference type="GO" id="GO:0020037">
    <property type="term" value="F:heme binding"/>
    <property type="evidence" value="ECO:0007669"/>
    <property type="project" value="InterPro"/>
</dbReference>
<accession>A0A0A2LYX2</accession>
<dbReference type="GO" id="GO:0046872">
    <property type="term" value="F:metal ion binding"/>
    <property type="evidence" value="ECO:0007669"/>
    <property type="project" value="UniProtKB-KW"/>
</dbReference>
<dbReference type="STRING" id="1121895.GCA_000378485_02069"/>
<sequence>MKKFIYIPFFAMALYSCDTHTYEDIEVPVIVDGSVTYNAQIKTIIDANCTGCHSPGSNAGFRPLTNYAEVKDAVQNTDLLDRIQRQNGEQGIMPATGRMSQNNIDLILQWNADGLLEN</sequence>
<dbReference type="eggNOG" id="COG2010">
    <property type="taxonomic scope" value="Bacteria"/>
</dbReference>
<evidence type="ECO:0000313" key="7">
    <source>
        <dbReference type="Proteomes" id="UP000030152"/>
    </source>
</evidence>
<keyword evidence="1 4" id="KW-0349">Heme</keyword>
<comment type="caution">
    <text evidence="6">The sequence shown here is derived from an EMBL/GenBank/DDBJ whole genome shotgun (WGS) entry which is preliminary data.</text>
</comment>
<evidence type="ECO:0000256" key="3">
    <source>
        <dbReference type="ARBA" id="ARBA00023004"/>
    </source>
</evidence>
<evidence type="ECO:0000313" key="6">
    <source>
        <dbReference type="EMBL" id="KGO85169.1"/>
    </source>
</evidence>